<dbReference type="PANTHER" id="PTHR44329">
    <property type="entry name" value="SERINE/THREONINE-PROTEIN KINASE TNNI3K-RELATED"/>
    <property type="match status" value="1"/>
</dbReference>
<feature type="domain" description="Protein kinase" evidence="1">
    <location>
        <begin position="230"/>
        <end position="486"/>
    </location>
</feature>
<organism evidence="2 3">
    <name type="scientific">Phytophthora pseudosyringae</name>
    <dbReference type="NCBI Taxonomy" id="221518"/>
    <lineage>
        <taxon>Eukaryota</taxon>
        <taxon>Sar</taxon>
        <taxon>Stramenopiles</taxon>
        <taxon>Oomycota</taxon>
        <taxon>Peronosporomycetes</taxon>
        <taxon>Peronosporales</taxon>
        <taxon>Peronosporaceae</taxon>
        <taxon>Phytophthora</taxon>
    </lineage>
</organism>
<evidence type="ECO:0000313" key="2">
    <source>
        <dbReference type="EMBL" id="KAG7380693.1"/>
    </source>
</evidence>
<dbReference type="GO" id="GO:0004674">
    <property type="term" value="F:protein serine/threonine kinase activity"/>
    <property type="evidence" value="ECO:0007669"/>
    <property type="project" value="TreeGrafter"/>
</dbReference>
<sequence length="486" mass="54882">MATDLIDLGVPGLGSALTLLDTLYTKYSELKEGKELCARLDQRLKDFAEELSKIASDTMKADELLRRLVVLIRKFSKTITTFAGLNFVKRVMKLDAFRQDVEIYHERLDHIIKMITVNQSDKLSRLLQWRTQFDQDAANMAQQLAQMLNMQREIWMALKSMEKSMATKRDIEELVLVAKRDVSDDSDPERTPQPLDPVLRNIIDIAQVNFLDKNVVKTPPTWLIAADEVTKCGKPIDREGLTSIFVGEWQGAQVALKTYEVIGESPVFDKHFRVWNTLLHPYVAQLYGAGSDNGAPFFVYEYASRQSLDRCWGQLSEREIFSMLHQAALGLAYLHKKHVVHGNLSCSKLLVTDQNTVKVFGFGASYFRESNQSNSLKVETREDFAAPECVGIGANGNFRGDGHSPRFESDVYSLGLTIIEAMTKKDPFAGMSSADTRKLKRSNEFLEPTPDMSDDAWTLVKQMCVCDPSQRVSLAYVAEQLGRLAQ</sequence>
<dbReference type="PROSITE" id="PS50011">
    <property type="entry name" value="PROTEIN_KINASE_DOM"/>
    <property type="match status" value="1"/>
</dbReference>
<comment type="caution">
    <text evidence="2">The sequence shown here is derived from an EMBL/GenBank/DDBJ whole genome shotgun (WGS) entry which is preliminary data.</text>
</comment>
<protein>
    <submittedName>
        <fullName evidence="2">Serine/threonine-protein kinase pim-3</fullName>
    </submittedName>
</protein>
<dbReference type="EMBL" id="JAGDFM010000281">
    <property type="protein sequence ID" value="KAG7380693.1"/>
    <property type="molecule type" value="Genomic_DNA"/>
</dbReference>
<dbReference type="Proteomes" id="UP000694044">
    <property type="component" value="Unassembled WGS sequence"/>
</dbReference>
<dbReference type="InterPro" id="IPR051681">
    <property type="entry name" value="Ser/Thr_Kinases-Pseudokinases"/>
</dbReference>
<dbReference type="OrthoDB" id="346907at2759"/>
<dbReference type="CDD" id="cd21037">
    <property type="entry name" value="MLKL_NTD"/>
    <property type="match status" value="1"/>
</dbReference>
<dbReference type="InterPro" id="IPR000719">
    <property type="entry name" value="Prot_kinase_dom"/>
</dbReference>
<evidence type="ECO:0000259" key="1">
    <source>
        <dbReference type="PROSITE" id="PS50011"/>
    </source>
</evidence>
<proteinExistence type="predicted"/>
<evidence type="ECO:0000313" key="3">
    <source>
        <dbReference type="Proteomes" id="UP000694044"/>
    </source>
</evidence>
<keyword evidence="2" id="KW-0418">Kinase</keyword>
<dbReference type="PANTHER" id="PTHR44329:SF214">
    <property type="entry name" value="PROTEIN KINASE DOMAIN-CONTAINING PROTEIN"/>
    <property type="match status" value="1"/>
</dbReference>
<dbReference type="AlphaFoldDB" id="A0A8T1VKS1"/>
<dbReference type="Pfam" id="PF00069">
    <property type="entry name" value="Pkinase"/>
    <property type="match status" value="1"/>
</dbReference>
<gene>
    <name evidence="2" type="primary">PIM3_3</name>
    <name evidence="2" type="ORF">PHYPSEUDO_006922</name>
</gene>
<dbReference type="InterPro" id="IPR059179">
    <property type="entry name" value="MLKL-like_MCAfunc"/>
</dbReference>
<keyword evidence="2" id="KW-0808">Transferase</keyword>
<name>A0A8T1VKS1_9STRA</name>
<reference evidence="2" key="1">
    <citation type="submission" date="2021-02" db="EMBL/GenBank/DDBJ databases">
        <authorList>
            <person name="Palmer J.M."/>
        </authorList>
    </citation>
    <scope>NUCLEOTIDE SEQUENCE</scope>
    <source>
        <strain evidence="2">SCRP734</strain>
    </source>
</reference>
<accession>A0A8T1VKS1</accession>
<keyword evidence="3" id="KW-1185">Reference proteome</keyword>
<dbReference type="GO" id="GO:0005524">
    <property type="term" value="F:ATP binding"/>
    <property type="evidence" value="ECO:0007669"/>
    <property type="project" value="InterPro"/>
</dbReference>